<gene>
    <name evidence="1" type="ORF">RHIMIDRAFT_105294</name>
</gene>
<name>A0A2G4T152_RHIZD</name>
<evidence type="ECO:0000313" key="1">
    <source>
        <dbReference type="EMBL" id="PHZ14739.1"/>
    </source>
</evidence>
<protein>
    <submittedName>
        <fullName evidence="1">Uncharacterized protein</fullName>
    </submittedName>
</protein>
<dbReference type="EMBL" id="KZ303845">
    <property type="protein sequence ID" value="PHZ14739.1"/>
    <property type="molecule type" value="Genomic_DNA"/>
</dbReference>
<reference evidence="1 2" key="1">
    <citation type="journal article" date="2016" name="Proc. Natl. Acad. Sci. U.S.A.">
        <title>Lipid metabolic changes in an early divergent fungus govern the establishment of a mutualistic symbiosis with endobacteria.</title>
        <authorList>
            <person name="Lastovetsky O.A."/>
            <person name="Gaspar M.L."/>
            <person name="Mondo S.J."/>
            <person name="LaButti K.M."/>
            <person name="Sandor L."/>
            <person name="Grigoriev I.V."/>
            <person name="Henry S.A."/>
            <person name="Pawlowska T.E."/>
        </authorList>
    </citation>
    <scope>NUCLEOTIDE SEQUENCE [LARGE SCALE GENOMIC DNA]</scope>
    <source>
        <strain evidence="1 2">ATCC 52813</strain>
    </source>
</reference>
<accession>A0A2G4T152</accession>
<dbReference type="GeneID" id="35436163"/>
<dbReference type="RefSeq" id="XP_023468447.1">
    <property type="nucleotide sequence ID" value="XM_023605173.1"/>
</dbReference>
<dbReference type="AlphaFoldDB" id="A0A2G4T152"/>
<proteinExistence type="predicted"/>
<keyword evidence="2" id="KW-1185">Reference proteome</keyword>
<sequence>MFISEHSVKNSYRISSGSPSAPWIFLDTLSVHAPGNFDQPKLDRYSAIPLCLRLNDRLILSLKNKTLRWTITNRFELPPGLLHLPVISRHSWSQFYTSPMQYSARRLWYRWIFDKISSKTNL</sequence>
<organism evidence="1 2">
    <name type="scientific">Rhizopus microsporus ATCC 52813</name>
    <dbReference type="NCBI Taxonomy" id="1340429"/>
    <lineage>
        <taxon>Eukaryota</taxon>
        <taxon>Fungi</taxon>
        <taxon>Fungi incertae sedis</taxon>
        <taxon>Mucoromycota</taxon>
        <taxon>Mucoromycotina</taxon>
        <taxon>Mucoromycetes</taxon>
        <taxon>Mucorales</taxon>
        <taxon>Mucorineae</taxon>
        <taxon>Rhizopodaceae</taxon>
        <taxon>Rhizopus</taxon>
    </lineage>
</organism>
<dbReference type="Proteomes" id="UP000242254">
    <property type="component" value="Unassembled WGS sequence"/>
</dbReference>
<evidence type="ECO:0000313" key="2">
    <source>
        <dbReference type="Proteomes" id="UP000242254"/>
    </source>
</evidence>